<protein>
    <submittedName>
        <fullName evidence="1">Uncharacterized protein</fullName>
    </submittedName>
</protein>
<gene>
    <name evidence="1" type="ORF">BaRGS_00015829</name>
</gene>
<accession>A0ABD0L1F1</accession>
<organism evidence="1 2">
    <name type="scientific">Batillaria attramentaria</name>
    <dbReference type="NCBI Taxonomy" id="370345"/>
    <lineage>
        <taxon>Eukaryota</taxon>
        <taxon>Metazoa</taxon>
        <taxon>Spiralia</taxon>
        <taxon>Lophotrochozoa</taxon>
        <taxon>Mollusca</taxon>
        <taxon>Gastropoda</taxon>
        <taxon>Caenogastropoda</taxon>
        <taxon>Sorbeoconcha</taxon>
        <taxon>Cerithioidea</taxon>
        <taxon>Batillariidae</taxon>
        <taxon>Batillaria</taxon>
    </lineage>
</organism>
<name>A0ABD0L1F1_9CAEN</name>
<evidence type="ECO:0000313" key="1">
    <source>
        <dbReference type="EMBL" id="KAK7492882.1"/>
    </source>
</evidence>
<dbReference type="EMBL" id="JACVVK020000098">
    <property type="protein sequence ID" value="KAK7492882.1"/>
    <property type="molecule type" value="Genomic_DNA"/>
</dbReference>
<keyword evidence="2" id="KW-1185">Reference proteome</keyword>
<dbReference type="AlphaFoldDB" id="A0ABD0L1F1"/>
<dbReference type="Proteomes" id="UP001519460">
    <property type="component" value="Unassembled WGS sequence"/>
</dbReference>
<proteinExistence type="predicted"/>
<feature type="non-terminal residue" evidence="1">
    <location>
        <position position="1"/>
    </location>
</feature>
<reference evidence="1 2" key="1">
    <citation type="journal article" date="2023" name="Sci. Data">
        <title>Genome assembly of the Korean intertidal mud-creeper Batillaria attramentaria.</title>
        <authorList>
            <person name="Patra A.K."/>
            <person name="Ho P.T."/>
            <person name="Jun S."/>
            <person name="Lee S.J."/>
            <person name="Kim Y."/>
            <person name="Won Y.J."/>
        </authorList>
    </citation>
    <scope>NUCLEOTIDE SEQUENCE [LARGE SCALE GENOMIC DNA]</scope>
    <source>
        <strain evidence="1">Wonlab-2016</strain>
    </source>
</reference>
<comment type="caution">
    <text evidence="1">The sequence shown here is derived from an EMBL/GenBank/DDBJ whole genome shotgun (WGS) entry which is preliminary data.</text>
</comment>
<sequence>RTGKDQARTGAILRRLSTSLKNLSVSHLSCQPPSLPSLMLGDAGACGSCWNRDVSGVSSSTATQKSALLGSSILSTSVTTQDHPVFGLPATRMRQQKPQHYIALLTEDFQRKLCSVCHRQRSAGQIHGRLFLILDSGRVTVSSQFQVAAENCRLLRSAYTRVDDEERRFLSDNHCWMRVGSHAVRVPA</sequence>
<evidence type="ECO:0000313" key="2">
    <source>
        <dbReference type="Proteomes" id="UP001519460"/>
    </source>
</evidence>